<dbReference type="EMBL" id="OZ004259">
    <property type="protein sequence ID" value="CAK7918240.1"/>
    <property type="molecule type" value="Genomic_DNA"/>
</dbReference>
<evidence type="ECO:0000256" key="3">
    <source>
        <dbReference type="ARBA" id="ARBA00022980"/>
    </source>
</evidence>
<protein>
    <recommendedName>
        <fullName evidence="7">Large ribosomal subunit protein mL54</fullName>
    </recommendedName>
</protein>
<keyword evidence="5" id="KW-0687">Ribonucleoprotein</keyword>
<reference evidence="8 9" key="1">
    <citation type="submission" date="2024-01" db="EMBL/GenBank/DDBJ databases">
        <authorList>
            <consortium name="Genoscope - CEA"/>
            <person name="William W."/>
        </authorList>
    </citation>
    <scope>NUCLEOTIDE SEQUENCE [LARGE SCALE GENOMIC DNA]</scope>
    <source>
        <strain evidence="8 9">29B2s-10</strain>
    </source>
</reference>
<dbReference type="PANTHER" id="PTHR28595:SF1">
    <property type="entry name" value="LARGE RIBOSOMAL SUBUNIT PROTEIN ML54"/>
    <property type="match status" value="1"/>
</dbReference>
<evidence type="ECO:0000256" key="4">
    <source>
        <dbReference type="ARBA" id="ARBA00023128"/>
    </source>
</evidence>
<gene>
    <name evidence="8" type="primary">MRPL37</name>
    <name evidence="8" type="ORF">CAAN4_G12354</name>
</gene>
<evidence type="ECO:0000256" key="7">
    <source>
        <dbReference type="ARBA" id="ARBA00035179"/>
    </source>
</evidence>
<keyword evidence="4" id="KW-0496">Mitochondrion</keyword>
<evidence type="ECO:0000256" key="5">
    <source>
        <dbReference type="ARBA" id="ARBA00023274"/>
    </source>
</evidence>
<evidence type="ECO:0000256" key="2">
    <source>
        <dbReference type="ARBA" id="ARBA00022946"/>
    </source>
</evidence>
<proteinExistence type="inferred from homology"/>
<dbReference type="Proteomes" id="UP001497600">
    <property type="component" value="Chromosome G"/>
</dbReference>
<comment type="similarity">
    <text evidence="6">Belongs to the mitochondrion-specific ribosomal protein mL54 family.</text>
</comment>
<comment type="subcellular location">
    <subcellularLocation>
        <location evidence="1">Mitochondrion</location>
    </subcellularLocation>
</comment>
<evidence type="ECO:0000313" key="9">
    <source>
        <dbReference type="Proteomes" id="UP001497600"/>
    </source>
</evidence>
<dbReference type="PANTHER" id="PTHR28595">
    <property type="entry name" value="39S RIBOSOMAL PROTEIN L54, MITOCHONDRIAL"/>
    <property type="match status" value="1"/>
</dbReference>
<organism evidence="8 9">
    <name type="scientific">[Candida] anglica</name>
    <dbReference type="NCBI Taxonomy" id="148631"/>
    <lineage>
        <taxon>Eukaryota</taxon>
        <taxon>Fungi</taxon>
        <taxon>Dikarya</taxon>
        <taxon>Ascomycota</taxon>
        <taxon>Saccharomycotina</taxon>
        <taxon>Pichiomycetes</taxon>
        <taxon>Debaryomycetaceae</taxon>
        <taxon>Kurtzmaniella</taxon>
    </lineage>
</organism>
<sequence>MFTSSLRLITRRTFSTSILLRQAEAKAAPQIQSSCAAGTPLNLKIKKSGNEPVALEDSEYPEWLWECLDKQKTDDQLKASDFLKWKKKQINKINTKKIKNNNFLSQM</sequence>
<keyword evidence="9" id="KW-1185">Reference proteome</keyword>
<dbReference type="Pfam" id="PF08561">
    <property type="entry name" value="Ribosomal_L37"/>
    <property type="match status" value="1"/>
</dbReference>
<evidence type="ECO:0000256" key="1">
    <source>
        <dbReference type="ARBA" id="ARBA00004173"/>
    </source>
</evidence>
<keyword evidence="2" id="KW-0809">Transit peptide</keyword>
<name>A0ABP0EHZ2_9ASCO</name>
<dbReference type="InterPro" id="IPR013870">
    <property type="entry name" value="Ribosomal_mL54"/>
</dbReference>
<evidence type="ECO:0000313" key="8">
    <source>
        <dbReference type="EMBL" id="CAK7918240.1"/>
    </source>
</evidence>
<evidence type="ECO:0000256" key="6">
    <source>
        <dbReference type="ARBA" id="ARBA00033752"/>
    </source>
</evidence>
<keyword evidence="3 8" id="KW-0689">Ribosomal protein</keyword>
<accession>A0ABP0EHZ2</accession>
<dbReference type="GO" id="GO:0005840">
    <property type="term" value="C:ribosome"/>
    <property type="evidence" value="ECO:0007669"/>
    <property type="project" value="UniProtKB-KW"/>
</dbReference>